<evidence type="ECO:0000256" key="1">
    <source>
        <dbReference type="SAM" id="Phobius"/>
    </source>
</evidence>
<dbReference type="EMBL" id="GGFL01015726">
    <property type="protein sequence ID" value="MBW79904.1"/>
    <property type="molecule type" value="Transcribed_RNA"/>
</dbReference>
<name>A0A2M4DQR6_ANODA</name>
<sequence length="144" mass="15689">MCVCWRGFLVSGVLGGGAGFGVGLFEVVPVFSCFAREVWVLGVFLPGCWVCGCVLDCVVVADAVSLGVFWSLLSWFSGAPFAFVLWGWLGCGVRVSVPGRLCSRWSIKVYHELRYNTTLNNPCYLGRVFAFVCVGFVWAALVLV</sequence>
<protein>
    <submittedName>
        <fullName evidence="2">Uncharacterized protein</fullName>
    </submittedName>
</protein>
<accession>A0A2M4DQR6</accession>
<feature type="transmembrane region" description="Helical" evidence="1">
    <location>
        <begin position="124"/>
        <end position="143"/>
    </location>
</feature>
<dbReference type="AlphaFoldDB" id="A0A2M4DQR6"/>
<reference evidence="2" key="1">
    <citation type="submission" date="2018-01" db="EMBL/GenBank/DDBJ databases">
        <title>An insight into the sialome of Amazonian anophelines.</title>
        <authorList>
            <person name="Ribeiro J.M."/>
            <person name="Scarpassa V."/>
            <person name="Calvo E."/>
        </authorList>
    </citation>
    <scope>NUCLEOTIDE SEQUENCE</scope>
</reference>
<proteinExistence type="predicted"/>
<feature type="transmembrane region" description="Helical" evidence="1">
    <location>
        <begin position="68"/>
        <end position="89"/>
    </location>
</feature>
<feature type="transmembrane region" description="Helical" evidence="1">
    <location>
        <begin position="7"/>
        <end position="32"/>
    </location>
</feature>
<evidence type="ECO:0000313" key="2">
    <source>
        <dbReference type="EMBL" id="MBW79904.1"/>
    </source>
</evidence>
<organism evidence="2">
    <name type="scientific">Anopheles darlingi</name>
    <name type="common">Mosquito</name>
    <dbReference type="NCBI Taxonomy" id="43151"/>
    <lineage>
        <taxon>Eukaryota</taxon>
        <taxon>Metazoa</taxon>
        <taxon>Ecdysozoa</taxon>
        <taxon>Arthropoda</taxon>
        <taxon>Hexapoda</taxon>
        <taxon>Insecta</taxon>
        <taxon>Pterygota</taxon>
        <taxon>Neoptera</taxon>
        <taxon>Endopterygota</taxon>
        <taxon>Diptera</taxon>
        <taxon>Nematocera</taxon>
        <taxon>Culicoidea</taxon>
        <taxon>Culicidae</taxon>
        <taxon>Anophelinae</taxon>
        <taxon>Anopheles</taxon>
    </lineage>
</organism>
<keyword evidence="1" id="KW-0472">Membrane</keyword>
<feature type="transmembrane region" description="Helical" evidence="1">
    <location>
        <begin position="38"/>
        <end position="61"/>
    </location>
</feature>
<keyword evidence="1" id="KW-1133">Transmembrane helix</keyword>
<keyword evidence="1" id="KW-0812">Transmembrane</keyword>